<evidence type="ECO:0000313" key="2">
    <source>
        <dbReference type="Proteomes" id="UP000030645"/>
    </source>
</evidence>
<sequence>MEVDPSGCPPPMRFAAPCLAFGWRWVGVVGDSITVVVAIVGVNEGVLFDDKEQDCQGDDFFY</sequence>
<protein>
    <submittedName>
        <fullName evidence="1">Uncharacterized protein</fullName>
    </submittedName>
</protein>
<evidence type="ECO:0000313" key="1">
    <source>
        <dbReference type="EMBL" id="EXB56007.1"/>
    </source>
</evidence>
<organism evidence="1 2">
    <name type="scientific">Morus notabilis</name>
    <dbReference type="NCBI Taxonomy" id="981085"/>
    <lineage>
        <taxon>Eukaryota</taxon>
        <taxon>Viridiplantae</taxon>
        <taxon>Streptophyta</taxon>
        <taxon>Embryophyta</taxon>
        <taxon>Tracheophyta</taxon>
        <taxon>Spermatophyta</taxon>
        <taxon>Magnoliopsida</taxon>
        <taxon>eudicotyledons</taxon>
        <taxon>Gunneridae</taxon>
        <taxon>Pentapetalae</taxon>
        <taxon>rosids</taxon>
        <taxon>fabids</taxon>
        <taxon>Rosales</taxon>
        <taxon>Moraceae</taxon>
        <taxon>Moreae</taxon>
        <taxon>Morus</taxon>
    </lineage>
</organism>
<dbReference type="EMBL" id="KE344275">
    <property type="protein sequence ID" value="EXB56007.1"/>
    <property type="molecule type" value="Genomic_DNA"/>
</dbReference>
<dbReference type="Proteomes" id="UP000030645">
    <property type="component" value="Unassembled WGS sequence"/>
</dbReference>
<name>W9R4C7_9ROSA</name>
<dbReference type="AlphaFoldDB" id="W9R4C7"/>
<gene>
    <name evidence="1" type="ORF">L484_018795</name>
</gene>
<keyword evidence="2" id="KW-1185">Reference proteome</keyword>
<proteinExistence type="predicted"/>
<reference evidence="2" key="1">
    <citation type="submission" date="2013-01" db="EMBL/GenBank/DDBJ databases">
        <title>Draft Genome Sequence of a Mulberry Tree, Morus notabilis C.K. Schneid.</title>
        <authorList>
            <person name="He N."/>
            <person name="Zhao S."/>
        </authorList>
    </citation>
    <scope>NUCLEOTIDE SEQUENCE</scope>
</reference>
<accession>W9R4C7</accession>